<proteinExistence type="predicted"/>
<dbReference type="InterPro" id="IPR037401">
    <property type="entry name" value="SnoaL-like"/>
</dbReference>
<dbReference type="Gene3D" id="3.10.450.50">
    <property type="match status" value="1"/>
</dbReference>
<dbReference type="OrthoDB" id="4153705at2"/>
<organism evidence="2 3">
    <name type="scientific">Prauserella rugosa</name>
    <dbReference type="NCBI Taxonomy" id="43354"/>
    <lineage>
        <taxon>Bacteria</taxon>
        <taxon>Bacillati</taxon>
        <taxon>Actinomycetota</taxon>
        <taxon>Actinomycetes</taxon>
        <taxon>Pseudonocardiales</taxon>
        <taxon>Pseudonocardiaceae</taxon>
        <taxon>Prauserella</taxon>
    </lineage>
</organism>
<feature type="domain" description="SnoaL-like" evidence="1">
    <location>
        <begin position="18"/>
        <end position="110"/>
    </location>
</feature>
<gene>
    <name evidence="2" type="ORF">JD82_03664</name>
</gene>
<sequence>MDLYRRWLGELWNGPLTDLESIARRVVTDDFVGHWPGRPKFVTGPDELAAVIRQGREMFDDLTFEVAIGPVSEGDLVTARWLGRGHYEGTPASFHGHDILRRDGDRFVEYWVIAETP</sequence>
<evidence type="ECO:0000313" key="2">
    <source>
        <dbReference type="EMBL" id="TWH21795.1"/>
    </source>
</evidence>
<evidence type="ECO:0000313" key="3">
    <source>
        <dbReference type="Proteomes" id="UP000317303"/>
    </source>
</evidence>
<accession>A0A660CL74</accession>
<dbReference type="InterPro" id="IPR032710">
    <property type="entry name" value="NTF2-like_dom_sf"/>
</dbReference>
<protein>
    <submittedName>
        <fullName evidence="2">SnoaL-like protein</fullName>
    </submittedName>
</protein>
<dbReference type="SUPFAM" id="SSF54427">
    <property type="entry name" value="NTF2-like"/>
    <property type="match status" value="1"/>
</dbReference>
<comment type="caution">
    <text evidence="2">The sequence shown here is derived from an EMBL/GenBank/DDBJ whole genome shotgun (WGS) entry which is preliminary data.</text>
</comment>
<name>A0A660CL74_9PSEU</name>
<dbReference type="AlphaFoldDB" id="A0A660CL74"/>
<keyword evidence="3" id="KW-1185">Reference proteome</keyword>
<dbReference type="RefSeq" id="WP_030530113.1">
    <property type="nucleotide sequence ID" value="NZ_JOIJ01000001.1"/>
</dbReference>
<dbReference type="Pfam" id="PF12680">
    <property type="entry name" value="SnoaL_2"/>
    <property type="match status" value="1"/>
</dbReference>
<dbReference type="Proteomes" id="UP000317303">
    <property type="component" value="Unassembled WGS sequence"/>
</dbReference>
<dbReference type="EMBL" id="VLJV01000001">
    <property type="protein sequence ID" value="TWH21795.1"/>
    <property type="molecule type" value="Genomic_DNA"/>
</dbReference>
<evidence type="ECO:0000259" key="1">
    <source>
        <dbReference type="Pfam" id="PF12680"/>
    </source>
</evidence>
<reference evidence="2 3" key="1">
    <citation type="submission" date="2019-07" db="EMBL/GenBank/DDBJ databases">
        <title>R&amp;d 2014.</title>
        <authorList>
            <person name="Klenk H.-P."/>
        </authorList>
    </citation>
    <scope>NUCLEOTIDE SEQUENCE [LARGE SCALE GENOMIC DNA]</scope>
    <source>
        <strain evidence="2 3">DSM 43194</strain>
    </source>
</reference>